<reference evidence="2 3" key="1">
    <citation type="journal article" date="2013" name="Genome Announc.">
        <title>Draft Genome Sequence of Rhodococcus ruber Strain BKS 20-38.</title>
        <authorList>
            <person name="Bala M."/>
            <person name="Kumar S."/>
            <person name="Raghava G.P."/>
            <person name="Mayilraj S."/>
        </authorList>
    </citation>
    <scope>NUCLEOTIDE SEQUENCE [LARGE SCALE GENOMIC DNA]</scope>
    <source>
        <strain evidence="2 3">BKS 20-38</strain>
    </source>
</reference>
<evidence type="ECO:0000313" key="2">
    <source>
        <dbReference type="EMBL" id="EME66992.1"/>
    </source>
</evidence>
<dbReference type="PATRIC" id="fig|1278076.4.peg.276"/>
<dbReference type="AlphaFoldDB" id="M2ZI38"/>
<proteinExistence type="predicted"/>
<keyword evidence="3" id="KW-1185">Reference proteome</keyword>
<feature type="compositionally biased region" description="Basic and acidic residues" evidence="1">
    <location>
        <begin position="63"/>
        <end position="77"/>
    </location>
</feature>
<dbReference type="RefSeq" id="WP_003934347.1">
    <property type="nucleotide sequence ID" value="NZ_AOEX01000015.1"/>
</dbReference>
<dbReference type="Proteomes" id="UP000011731">
    <property type="component" value="Unassembled WGS sequence"/>
</dbReference>
<name>M2ZI38_9NOCA</name>
<feature type="region of interest" description="Disordered" evidence="1">
    <location>
        <begin position="61"/>
        <end position="88"/>
    </location>
</feature>
<protein>
    <submittedName>
        <fullName evidence="2">Uncharacterized protein</fullName>
    </submittedName>
</protein>
<organism evidence="2 3">
    <name type="scientific">Rhodococcus ruber BKS 20-38</name>
    <dbReference type="NCBI Taxonomy" id="1278076"/>
    <lineage>
        <taxon>Bacteria</taxon>
        <taxon>Bacillati</taxon>
        <taxon>Actinomycetota</taxon>
        <taxon>Actinomycetes</taxon>
        <taxon>Mycobacteriales</taxon>
        <taxon>Nocardiaceae</taxon>
        <taxon>Rhodococcus</taxon>
    </lineage>
</organism>
<evidence type="ECO:0000256" key="1">
    <source>
        <dbReference type="SAM" id="MobiDB-lite"/>
    </source>
</evidence>
<dbReference type="NCBIfam" id="NF046112">
    <property type="entry name" value="MSMEG_6209_Nter"/>
    <property type="match status" value="1"/>
</dbReference>
<dbReference type="EMBL" id="AOEX01000015">
    <property type="protein sequence ID" value="EME66992.1"/>
    <property type="molecule type" value="Genomic_DNA"/>
</dbReference>
<gene>
    <name evidence="2" type="ORF">G352_01352</name>
</gene>
<comment type="caution">
    <text evidence="2">The sequence shown here is derived from an EMBL/GenBank/DDBJ whole genome shotgun (WGS) entry which is preliminary data.</text>
</comment>
<accession>M2ZI38</accession>
<evidence type="ECO:0000313" key="3">
    <source>
        <dbReference type="Proteomes" id="UP000011731"/>
    </source>
</evidence>
<sequence length="109" mass="12299">MDDSEVHAIDVVRIRLGQRYPDLDPEVVGGLIEATLGRLDGCRIRDFVPLLVERAATRTLDATYHRAPESREPRRTPEPPAVTETSEVRTASSVRVRWAVLVRRSPRLS</sequence>
<dbReference type="Gene3D" id="1.10.8.1060">
    <property type="entry name" value="Corynebacterium glutamicum thioredoxin-dependent arsenate reductase, N-terminal domain"/>
    <property type="match status" value="1"/>
</dbReference>